<name>A0A379UXC8_SALET</name>
<sequence length="62" mass="7054">MSSVPWFKSTLMNMVLRDLSGWRCEKLTEHSAVLHLNAFTQVICHAQQNGYSWPVFTVVNSG</sequence>
<gene>
    <name evidence="1" type="ORF">NCTC5798_03290</name>
</gene>
<dbReference type="EMBL" id="UGXK01000001">
    <property type="protein sequence ID" value="SUG72096.1"/>
    <property type="molecule type" value="Genomic_DNA"/>
</dbReference>
<dbReference type="AlphaFoldDB" id="A0A379UXC8"/>
<accession>A0A379UXC8</accession>
<proteinExistence type="predicted"/>
<protein>
    <submittedName>
        <fullName evidence="1">Cytoplasmic protein</fullName>
    </submittedName>
</protein>
<dbReference type="Proteomes" id="UP000255534">
    <property type="component" value="Unassembled WGS sequence"/>
</dbReference>
<reference evidence="1 2" key="1">
    <citation type="submission" date="2018-06" db="EMBL/GenBank/DDBJ databases">
        <authorList>
            <consortium name="Pathogen Informatics"/>
            <person name="Doyle S."/>
        </authorList>
    </citation>
    <scope>NUCLEOTIDE SEQUENCE [LARGE SCALE GENOMIC DNA]</scope>
    <source>
        <strain evidence="1 2">NCTC5798</strain>
    </source>
</reference>
<evidence type="ECO:0000313" key="2">
    <source>
        <dbReference type="Proteomes" id="UP000255534"/>
    </source>
</evidence>
<organism evidence="1 2">
    <name type="scientific">Salmonella enterica I</name>
    <dbReference type="NCBI Taxonomy" id="59201"/>
    <lineage>
        <taxon>Bacteria</taxon>
        <taxon>Pseudomonadati</taxon>
        <taxon>Pseudomonadota</taxon>
        <taxon>Gammaproteobacteria</taxon>
        <taxon>Enterobacterales</taxon>
        <taxon>Enterobacteriaceae</taxon>
        <taxon>Salmonella</taxon>
    </lineage>
</organism>
<evidence type="ECO:0000313" key="1">
    <source>
        <dbReference type="EMBL" id="SUG72096.1"/>
    </source>
</evidence>